<dbReference type="GO" id="GO:0035556">
    <property type="term" value="P:intracellular signal transduction"/>
    <property type="evidence" value="ECO:0007669"/>
    <property type="project" value="TreeGrafter"/>
</dbReference>
<name>A0A2T7CH79_9POAL</name>
<evidence type="ECO:0008006" key="4">
    <source>
        <dbReference type="Google" id="ProtNLM"/>
    </source>
</evidence>
<dbReference type="InterPro" id="IPR013878">
    <property type="entry name" value="Mo25"/>
</dbReference>
<sequence length="346" mass="39905">MAGCLWPCVTGVVAGSGAGHRKGGLFRSKPRTPPEVVQHVVELVTYILEHKQEGSGGGKRDTKLEHRMTELSKSIKEMKVILYGNGEEDPCDQACKQLTKEFFMKNVDLFRQLVVCLPHLDLETQKDVTQVIANLQRQKVDSRLVASEYLEANSDLLDILMSRYILESQHFRSFFDYIQFPDFNIQSDVFKTFKELMTRHKSTVAEFFSKNYDWFFAEFNSKLILSASNYFIRRQAIQLLRDILLERSNAAVMARYVSSKEHLIILMNLLRDQSKAIQVEAFHVFKLFVVNKEKPSEITCILHANRNKLLRFLKDFSCVDKEDKKFEADKARVISEILTLAMKSSS</sequence>
<dbReference type="OrthoDB" id="609103at2759"/>
<proteinExistence type="inferred from homology"/>
<dbReference type="InterPro" id="IPR011989">
    <property type="entry name" value="ARM-like"/>
</dbReference>
<dbReference type="InterPro" id="IPR016024">
    <property type="entry name" value="ARM-type_fold"/>
</dbReference>
<dbReference type="Gene3D" id="1.25.10.10">
    <property type="entry name" value="Leucine-rich Repeat Variant"/>
    <property type="match status" value="2"/>
</dbReference>
<dbReference type="GO" id="GO:0043539">
    <property type="term" value="F:protein serine/threonine kinase activator activity"/>
    <property type="evidence" value="ECO:0007669"/>
    <property type="project" value="TreeGrafter"/>
</dbReference>
<organism evidence="2 3">
    <name type="scientific">Panicum hallii var. hallii</name>
    <dbReference type="NCBI Taxonomy" id="1504633"/>
    <lineage>
        <taxon>Eukaryota</taxon>
        <taxon>Viridiplantae</taxon>
        <taxon>Streptophyta</taxon>
        <taxon>Embryophyta</taxon>
        <taxon>Tracheophyta</taxon>
        <taxon>Spermatophyta</taxon>
        <taxon>Magnoliopsida</taxon>
        <taxon>Liliopsida</taxon>
        <taxon>Poales</taxon>
        <taxon>Poaceae</taxon>
        <taxon>PACMAD clade</taxon>
        <taxon>Panicoideae</taxon>
        <taxon>Panicodae</taxon>
        <taxon>Paniceae</taxon>
        <taxon>Panicinae</taxon>
        <taxon>Panicum</taxon>
        <taxon>Panicum sect. Panicum</taxon>
    </lineage>
</organism>
<reference evidence="2 3" key="1">
    <citation type="submission" date="2018-04" db="EMBL/GenBank/DDBJ databases">
        <title>WGS assembly of Panicum hallii var. hallii HAL2.</title>
        <authorList>
            <person name="Lovell J."/>
            <person name="Jenkins J."/>
            <person name="Lowry D."/>
            <person name="Mamidi S."/>
            <person name="Sreedasyam A."/>
            <person name="Weng X."/>
            <person name="Barry K."/>
            <person name="Bonette J."/>
            <person name="Campitelli B."/>
            <person name="Daum C."/>
            <person name="Gordon S."/>
            <person name="Gould B."/>
            <person name="Lipzen A."/>
            <person name="MacQueen A."/>
            <person name="Palacio-Mejia J."/>
            <person name="Plott C."/>
            <person name="Shakirov E."/>
            <person name="Shu S."/>
            <person name="Yoshinaga Y."/>
            <person name="Zane M."/>
            <person name="Rokhsar D."/>
            <person name="Grimwood J."/>
            <person name="Schmutz J."/>
            <person name="Juenger T."/>
        </authorList>
    </citation>
    <scope>NUCLEOTIDE SEQUENCE [LARGE SCALE GENOMIC DNA]</scope>
    <source>
        <strain evidence="3">cv. HAL2</strain>
    </source>
</reference>
<dbReference type="Proteomes" id="UP000244336">
    <property type="component" value="Chromosome 9"/>
</dbReference>
<dbReference type="PANTHER" id="PTHR10182">
    <property type="entry name" value="CALCIUM-BINDING PROTEIN 39-RELATED"/>
    <property type="match status" value="1"/>
</dbReference>
<dbReference type="Gramene" id="PUZ42603">
    <property type="protein sequence ID" value="PUZ42603"/>
    <property type="gene ID" value="GQ55_9G595800"/>
</dbReference>
<dbReference type="EMBL" id="CM009757">
    <property type="protein sequence ID" value="PUZ42603.1"/>
    <property type="molecule type" value="Genomic_DNA"/>
</dbReference>
<dbReference type="PANTHER" id="PTHR10182:SF25">
    <property type="entry name" value="MO25-LIKE PROTEIN"/>
    <property type="match status" value="1"/>
</dbReference>
<evidence type="ECO:0000256" key="1">
    <source>
        <dbReference type="ARBA" id="ARBA00011012"/>
    </source>
</evidence>
<evidence type="ECO:0000313" key="3">
    <source>
        <dbReference type="Proteomes" id="UP000244336"/>
    </source>
</evidence>
<keyword evidence="3" id="KW-1185">Reference proteome</keyword>
<accession>A0A2T7CH79</accession>
<comment type="similarity">
    <text evidence="1">Belongs to the Mo25 family.</text>
</comment>
<protein>
    <recommendedName>
        <fullName evidence="4">Calcium-binding protein 39</fullName>
    </recommendedName>
</protein>
<dbReference type="Pfam" id="PF08569">
    <property type="entry name" value="Mo25"/>
    <property type="match status" value="1"/>
</dbReference>
<gene>
    <name evidence="2" type="ORF">GQ55_9G595800</name>
</gene>
<dbReference type="AlphaFoldDB" id="A0A2T7CH79"/>
<evidence type="ECO:0000313" key="2">
    <source>
        <dbReference type="EMBL" id="PUZ42603.1"/>
    </source>
</evidence>
<dbReference type="SUPFAM" id="SSF48371">
    <property type="entry name" value="ARM repeat"/>
    <property type="match status" value="1"/>
</dbReference>